<evidence type="ECO:0000256" key="1">
    <source>
        <dbReference type="SAM" id="Phobius"/>
    </source>
</evidence>
<evidence type="ECO:0000313" key="2">
    <source>
        <dbReference type="EMBL" id="KIK02554.1"/>
    </source>
</evidence>
<keyword evidence="1" id="KW-0812">Transmembrane</keyword>
<organism evidence="2 3">
    <name type="scientific">Laccaria amethystina LaAM-08-1</name>
    <dbReference type="NCBI Taxonomy" id="1095629"/>
    <lineage>
        <taxon>Eukaryota</taxon>
        <taxon>Fungi</taxon>
        <taxon>Dikarya</taxon>
        <taxon>Basidiomycota</taxon>
        <taxon>Agaricomycotina</taxon>
        <taxon>Agaricomycetes</taxon>
        <taxon>Agaricomycetidae</taxon>
        <taxon>Agaricales</taxon>
        <taxon>Agaricineae</taxon>
        <taxon>Hydnangiaceae</taxon>
        <taxon>Laccaria</taxon>
    </lineage>
</organism>
<dbReference type="AlphaFoldDB" id="A0A0C9XLW6"/>
<keyword evidence="1" id="KW-0472">Membrane</keyword>
<accession>A0A0C9XLW6</accession>
<dbReference type="EMBL" id="KN838591">
    <property type="protein sequence ID" value="KIK02554.1"/>
    <property type="molecule type" value="Genomic_DNA"/>
</dbReference>
<name>A0A0C9XLW6_9AGAR</name>
<gene>
    <name evidence="2" type="ORF">K443DRAFT_677502</name>
</gene>
<reference evidence="3" key="2">
    <citation type="submission" date="2015-01" db="EMBL/GenBank/DDBJ databases">
        <title>Evolutionary Origins and Diversification of the Mycorrhizal Mutualists.</title>
        <authorList>
            <consortium name="DOE Joint Genome Institute"/>
            <consortium name="Mycorrhizal Genomics Consortium"/>
            <person name="Kohler A."/>
            <person name="Kuo A."/>
            <person name="Nagy L.G."/>
            <person name="Floudas D."/>
            <person name="Copeland A."/>
            <person name="Barry K.W."/>
            <person name="Cichocki N."/>
            <person name="Veneault-Fourrey C."/>
            <person name="LaButti K."/>
            <person name="Lindquist E.A."/>
            <person name="Lipzen A."/>
            <person name="Lundell T."/>
            <person name="Morin E."/>
            <person name="Murat C."/>
            <person name="Riley R."/>
            <person name="Ohm R."/>
            <person name="Sun H."/>
            <person name="Tunlid A."/>
            <person name="Henrissat B."/>
            <person name="Grigoriev I.V."/>
            <person name="Hibbett D.S."/>
            <person name="Martin F."/>
        </authorList>
    </citation>
    <scope>NUCLEOTIDE SEQUENCE [LARGE SCALE GENOMIC DNA]</scope>
    <source>
        <strain evidence="3">LaAM-08-1</strain>
    </source>
</reference>
<dbReference type="HOGENOM" id="CLU_2250586_0_0_1"/>
<dbReference type="OrthoDB" id="291007at2759"/>
<proteinExistence type="predicted"/>
<sequence length="104" mass="12073">MARALGLRPNHVSPKTFTKDTPDKFNYLIYAPFDKPIIALPRKVSLGKHIFNILLTDLNPTPLKQDFALLGMRFQLNYRVLFRLYALVLLVIRQISVFVSMLRQ</sequence>
<evidence type="ECO:0000313" key="3">
    <source>
        <dbReference type="Proteomes" id="UP000054477"/>
    </source>
</evidence>
<keyword evidence="1" id="KW-1133">Transmembrane helix</keyword>
<dbReference type="Proteomes" id="UP000054477">
    <property type="component" value="Unassembled WGS sequence"/>
</dbReference>
<keyword evidence="3" id="KW-1185">Reference proteome</keyword>
<feature type="transmembrane region" description="Helical" evidence="1">
    <location>
        <begin position="80"/>
        <end position="102"/>
    </location>
</feature>
<protein>
    <submittedName>
        <fullName evidence="2">Uncharacterized protein</fullName>
    </submittedName>
</protein>
<reference evidence="2 3" key="1">
    <citation type="submission" date="2014-04" db="EMBL/GenBank/DDBJ databases">
        <authorList>
            <consortium name="DOE Joint Genome Institute"/>
            <person name="Kuo A."/>
            <person name="Kohler A."/>
            <person name="Nagy L.G."/>
            <person name="Floudas D."/>
            <person name="Copeland A."/>
            <person name="Barry K.W."/>
            <person name="Cichocki N."/>
            <person name="Veneault-Fourrey C."/>
            <person name="LaButti K."/>
            <person name="Lindquist E.A."/>
            <person name="Lipzen A."/>
            <person name="Lundell T."/>
            <person name="Morin E."/>
            <person name="Murat C."/>
            <person name="Sun H."/>
            <person name="Tunlid A."/>
            <person name="Henrissat B."/>
            <person name="Grigoriev I.V."/>
            <person name="Hibbett D.S."/>
            <person name="Martin F."/>
            <person name="Nordberg H.P."/>
            <person name="Cantor M.N."/>
            <person name="Hua S.X."/>
        </authorList>
    </citation>
    <scope>NUCLEOTIDE SEQUENCE [LARGE SCALE GENOMIC DNA]</scope>
    <source>
        <strain evidence="2 3">LaAM-08-1</strain>
    </source>
</reference>